<dbReference type="RefSeq" id="WP_136934598.1">
    <property type="nucleotide sequence ID" value="NZ_SSMQ01000068.1"/>
</dbReference>
<feature type="region of interest" description="Disordered" evidence="1">
    <location>
        <begin position="192"/>
        <end position="223"/>
    </location>
</feature>
<keyword evidence="2" id="KW-1133">Transmembrane helix</keyword>
<name>A0A4U1IW88_9BACT</name>
<proteinExistence type="predicted"/>
<gene>
    <name evidence="4" type="ORF">E8A74_41115</name>
</gene>
<dbReference type="InterPro" id="IPR011990">
    <property type="entry name" value="TPR-like_helical_dom_sf"/>
</dbReference>
<evidence type="ECO:0008006" key="6">
    <source>
        <dbReference type="Google" id="ProtNLM"/>
    </source>
</evidence>
<evidence type="ECO:0000313" key="4">
    <source>
        <dbReference type="EMBL" id="TKC98422.1"/>
    </source>
</evidence>
<dbReference type="AlphaFoldDB" id="A0A4U1IW88"/>
<keyword evidence="2" id="KW-0812">Transmembrane</keyword>
<feature type="signal peptide" evidence="3">
    <location>
        <begin position="1"/>
        <end position="23"/>
    </location>
</feature>
<sequence length="350" mass="36474">MRLSKWIGSLLVGAALCASPAWAQPIDDQVRIAARALADEGYALYEQGKYADALVKFDRADALVNAPTVKLLAARTLEKLGRLVEAAERYRSITILQLDDKAPEAFRDAQETATKELAALSPRIPTIELTVQGAGAEIATVMLDGKVFPRALIGVKTPLNPGVHRVEADTPASAAALDLKIDEKQAARAVLELKPKSGTEPVGGDLVTPPGGSPDTPPKPPGATQRLLGYISLGVGGAAAIGGGGALISAYTTRSEMKAFCEREVNGDNPCTNKSETDDTPESPVRYKNYRDSIDTKAAISTALFVVGGVGLTAGVVLLLTAPKAKPASPTKASIEPLIGLGSVGLRGTF</sequence>
<feature type="chain" id="PRO_5020315010" description="Tetratricopeptide repeat protein" evidence="3">
    <location>
        <begin position="24"/>
        <end position="350"/>
    </location>
</feature>
<keyword evidence="5" id="KW-1185">Reference proteome</keyword>
<protein>
    <recommendedName>
        <fullName evidence="6">Tetratricopeptide repeat protein</fullName>
    </recommendedName>
</protein>
<evidence type="ECO:0000256" key="2">
    <source>
        <dbReference type="SAM" id="Phobius"/>
    </source>
</evidence>
<reference evidence="4 5" key="1">
    <citation type="submission" date="2019-04" db="EMBL/GenBank/DDBJ databases">
        <authorList>
            <person name="Li Y."/>
            <person name="Wang J."/>
        </authorList>
    </citation>
    <scope>NUCLEOTIDE SEQUENCE [LARGE SCALE GENOMIC DNA]</scope>
    <source>
        <strain evidence="4 5">DSM 14668</strain>
    </source>
</reference>
<evidence type="ECO:0000256" key="3">
    <source>
        <dbReference type="SAM" id="SignalP"/>
    </source>
</evidence>
<evidence type="ECO:0000313" key="5">
    <source>
        <dbReference type="Proteomes" id="UP000309215"/>
    </source>
</evidence>
<feature type="compositionally biased region" description="Pro residues" evidence="1">
    <location>
        <begin position="211"/>
        <end position="221"/>
    </location>
</feature>
<feature type="transmembrane region" description="Helical" evidence="2">
    <location>
        <begin position="298"/>
        <end position="320"/>
    </location>
</feature>
<dbReference type="SUPFAM" id="SSF48452">
    <property type="entry name" value="TPR-like"/>
    <property type="match status" value="1"/>
</dbReference>
<dbReference type="EMBL" id="SSMQ01000068">
    <property type="protein sequence ID" value="TKC98422.1"/>
    <property type="molecule type" value="Genomic_DNA"/>
</dbReference>
<dbReference type="OrthoDB" id="5505423at2"/>
<evidence type="ECO:0000256" key="1">
    <source>
        <dbReference type="SAM" id="MobiDB-lite"/>
    </source>
</evidence>
<dbReference type="Proteomes" id="UP000309215">
    <property type="component" value="Unassembled WGS sequence"/>
</dbReference>
<organism evidence="4 5">
    <name type="scientific">Polyangium fumosum</name>
    <dbReference type="NCBI Taxonomy" id="889272"/>
    <lineage>
        <taxon>Bacteria</taxon>
        <taxon>Pseudomonadati</taxon>
        <taxon>Myxococcota</taxon>
        <taxon>Polyangia</taxon>
        <taxon>Polyangiales</taxon>
        <taxon>Polyangiaceae</taxon>
        <taxon>Polyangium</taxon>
    </lineage>
</organism>
<keyword evidence="3" id="KW-0732">Signal</keyword>
<feature type="transmembrane region" description="Helical" evidence="2">
    <location>
        <begin position="227"/>
        <end position="248"/>
    </location>
</feature>
<keyword evidence="2" id="KW-0472">Membrane</keyword>
<dbReference type="Gene3D" id="1.25.40.10">
    <property type="entry name" value="Tetratricopeptide repeat domain"/>
    <property type="match status" value="1"/>
</dbReference>
<accession>A0A4U1IW88</accession>
<comment type="caution">
    <text evidence="4">The sequence shown here is derived from an EMBL/GenBank/DDBJ whole genome shotgun (WGS) entry which is preliminary data.</text>
</comment>